<dbReference type="AlphaFoldDB" id="G2E494"/>
<comment type="similarity">
    <text evidence="8">Belongs to the exbB/tolQ family.</text>
</comment>
<evidence type="ECO:0000256" key="10">
    <source>
        <dbReference type="SAM" id="Phobius"/>
    </source>
</evidence>
<feature type="transmembrane region" description="Helical" evidence="10">
    <location>
        <begin position="72"/>
        <end position="92"/>
    </location>
</feature>
<dbReference type="eggNOG" id="COG0811">
    <property type="taxonomic scope" value="Bacteria"/>
</dbReference>
<gene>
    <name evidence="12" type="ORF">ThidrDRAFT_3107</name>
</gene>
<dbReference type="PANTHER" id="PTHR30625:SF15">
    <property type="entry name" value="BIOPOLYMER TRANSPORT PROTEIN EXBB"/>
    <property type="match status" value="1"/>
</dbReference>
<evidence type="ECO:0000256" key="7">
    <source>
        <dbReference type="ARBA" id="ARBA00023136"/>
    </source>
</evidence>
<comment type="caution">
    <text evidence="12">The sequence shown here is derived from an EMBL/GenBank/DDBJ whole genome shotgun (WGS) entry which is preliminary data.</text>
</comment>
<dbReference type="GO" id="GO:0017038">
    <property type="term" value="P:protein import"/>
    <property type="evidence" value="ECO:0007669"/>
    <property type="project" value="TreeGrafter"/>
</dbReference>
<dbReference type="Proteomes" id="UP000004200">
    <property type="component" value="Unassembled WGS sequence"/>
</dbReference>
<dbReference type="STRING" id="765913.ThidrDRAFT_3107"/>
<dbReference type="InterPro" id="IPR002898">
    <property type="entry name" value="MotA_ExbB_proton_chnl"/>
</dbReference>
<evidence type="ECO:0000256" key="5">
    <source>
        <dbReference type="ARBA" id="ARBA00022927"/>
    </source>
</evidence>
<keyword evidence="13" id="KW-1185">Reference proteome</keyword>
<name>G2E494_9GAMM</name>
<evidence type="ECO:0000259" key="11">
    <source>
        <dbReference type="Pfam" id="PF01618"/>
    </source>
</evidence>
<feature type="region of interest" description="Disordered" evidence="9">
    <location>
        <begin position="1"/>
        <end position="47"/>
    </location>
</feature>
<evidence type="ECO:0000256" key="2">
    <source>
        <dbReference type="ARBA" id="ARBA00022448"/>
    </source>
</evidence>
<reference evidence="12 13" key="1">
    <citation type="submission" date="2011-06" db="EMBL/GenBank/DDBJ databases">
        <title>The draft genome of Thiorhodococcus drewsii AZ1.</title>
        <authorList>
            <consortium name="US DOE Joint Genome Institute (JGI-PGF)"/>
            <person name="Lucas S."/>
            <person name="Han J."/>
            <person name="Lapidus A."/>
            <person name="Cheng J.-F."/>
            <person name="Goodwin L."/>
            <person name="Pitluck S."/>
            <person name="Peters L."/>
            <person name="Land M.L."/>
            <person name="Hauser L."/>
            <person name="Vogl K."/>
            <person name="Liu Z."/>
            <person name="Imhoff J."/>
            <person name="Thiel V."/>
            <person name="Frigaard N.-U."/>
            <person name="Bryant D.A."/>
            <person name="Woyke T.J."/>
        </authorList>
    </citation>
    <scope>NUCLEOTIDE SEQUENCE [LARGE SCALE GENOMIC DNA]</scope>
    <source>
        <strain evidence="12 13">AZ1</strain>
    </source>
</reference>
<proteinExistence type="inferred from homology"/>
<dbReference type="PANTHER" id="PTHR30625">
    <property type="entry name" value="PROTEIN TOLQ"/>
    <property type="match status" value="1"/>
</dbReference>
<keyword evidence="2 8" id="KW-0813">Transport</keyword>
<dbReference type="RefSeq" id="WP_007041820.1">
    <property type="nucleotide sequence ID" value="NZ_AFWT01000023.1"/>
</dbReference>
<feature type="domain" description="MotA/TolQ/ExbB proton channel" evidence="11">
    <location>
        <begin position="129"/>
        <end position="252"/>
    </location>
</feature>
<evidence type="ECO:0000256" key="6">
    <source>
        <dbReference type="ARBA" id="ARBA00022989"/>
    </source>
</evidence>
<sequence>MTEVSTYAAPPESSREDGPDTPLGVPAADGAAPSSAGSADPSTAPAVETDWLGPLAELPQRLDAVLDAGGPVVMVLGLLSVVALAIVILKLWQFQRLRLGSLGPARAAIEHWRRHDARTALAAVTGQRDPVSRVTHAALEGCRRPGADQSLLREELVRLATQELERLRGYLRALEVIGTLSPLLGLLGTVLGMIEAFRRLESAGSQVDPAILSGGIWQALLTTAVGLTVAIPVVLAHTWLERRVERCGHQMEDAVTQVFTRDLVMAEPEPVRETDSADRLQVGHAA</sequence>
<feature type="compositionally biased region" description="Low complexity" evidence="9">
    <location>
        <begin position="26"/>
        <end position="46"/>
    </location>
</feature>
<evidence type="ECO:0000256" key="1">
    <source>
        <dbReference type="ARBA" id="ARBA00004651"/>
    </source>
</evidence>
<comment type="subcellular location">
    <subcellularLocation>
        <location evidence="1">Cell membrane</location>
        <topology evidence="1">Multi-pass membrane protein</topology>
    </subcellularLocation>
    <subcellularLocation>
        <location evidence="8">Membrane</location>
        <topology evidence="8">Multi-pass membrane protein</topology>
    </subcellularLocation>
</comment>
<accession>G2E494</accession>
<dbReference type="PATRIC" id="fig|765913.3.peg.3177"/>
<evidence type="ECO:0000313" key="12">
    <source>
        <dbReference type="EMBL" id="EGV29821.1"/>
    </source>
</evidence>
<dbReference type="GO" id="GO:0005886">
    <property type="term" value="C:plasma membrane"/>
    <property type="evidence" value="ECO:0007669"/>
    <property type="project" value="UniProtKB-SubCell"/>
</dbReference>
<dbReference type="InterPro" id="IPR050790">
    <property type="entry name" value="ExbB/TolQ_transport"/>
</dbReference>
<dbReference type="OrthoDB" id="4045at2"/>
<keyword evidence="7 10" id="KW-0472">Membrane</keyword>
<keyword evidence="6 10" id="KW-1133">Transmembrane helix</keyword>
<evidence type="ECO:0000256" key="9">
    <source>
        <dbReference type="SAM" id="MobiDB-lite"/>
    </source>
</evidence>
<organism evidence="12 13">
    <name type="scientific">Thiorhodococcus drewsii AZ1</name>
    <dbReference type="NCBI Taxonomy" id="765913"/>
    <lineage>
        <taxon>Bacteria</taxon>
        <taxon>Pseudomonadati</taxon>
        <taxon>Pseudomonadota</taxon>
        <taxon>Gammaproteobacteria</taxon>
        <taxon>Chromatiales</taxon>
        <taxon>Chromatiaceae</taxon>
        <taxon>Thiorhodococcus</taxon>
    </lineage>
</organism>
<feature type="transmembrane region" description="Helical" evidence="10">
    <location>
        <begin position="173"/>
        <end position="194"/>
    </location>
</feature>
<evidence type="ECO:0000256" key="3">
    <source>
        <dbReference type="ARBA" id="ARBA00022475"/>
    </source>
</evidence>
<protein>
    <submittedName>
        <fullName evidence="12">MotA/TolQ/ExbB proton channel</fullName>
    </submittedName>
</protein>
<evidence type="ECO:0000313" key="13">
    <source>
        <dbReference type="Proteomes" id="UP000004200"/>
    </source>
</evidence>
<evidence type="ECO:0000256" key="4">
    <source>
        <dbReference type="ARBA" id="ARBA00022692"/>
    </source>
</evidence>
<feature type="transmembrane region" description="Helical" evidence="10">
    <location>
        <begin position="214"/>
        <end position="236"/>
    </location>
</feature>
<dbReference type="Pfam" id="PF01618">
    <property type="entry name" value="MotA_ExbB"/>
    <property type="match status" value="1"/>
</dbReference>
<dbReference type="EMBL" id="AFWT01000023">
    <property type="protein sequence ID" value="EGV29821.1"/>
    <property type="molecule type" value="Genomic_DNA"/>
</dbReference>
<keyword evidence="3" id="KW-1003">Cell membrane</keyword>
<keyword evidence="5 8" id="KW-0653">Protein transport</keyword>
<keyword evidence="4 10" id="KW-0812">Transmembrane</keyword>
<evidence type="ECO:0000256" key="8">
    <source>
        <dbReference type="RuleBase" id="RU004057"/>
    </source>
</evidence>